<proteinExistence type="predicted"/>
<dbReference type="AlphaFoldDB" id="A0A8B3DI71"/>
<accession>A0A8B3DI71</accession>
<evidence type="ECO:0000313" key="2">
    <source>
        <dbReference type="EMBL" id="RIW09058.1"/>
    </source>
</evidence>
<evidence type="ECO:0000259" key="1">
    <source>
        <dbReference type="Pfam" id="PF11726"/>
    </source>
</evidence>
<dbReference type="RefSeq" id="WP_114092626.1">
    <property type="nucleotide sequence ID" value="NZ_QOUW02000089.1"/>
</dbReference>
<organism evidence="2 3">
    <name type="scientific">Vibrio harveyi</name>
    <name type="common">Beneckea harveyi</name>
    <dbReference type="NCBI Taxonomy" id="669"/>
    <lineage>
        <taxon>Bacteria</taxon>
        <taxon>Pseudomonadati</taxon>
        <taxon>Pseudomonadota</taxon>
        <taxon>Gammaproteobacteria</taxon>
        <taxon>Vibrionales</taxon>
        <taxon>Vibrionaceae</taxon>
        <taxon>Vibrio</taxon>
    </lineage>
</organism>
<dbReference type="EMBL" id="QOUW02000089">
    <property type="protein sequence ID" value="RIW09058.1"/>
    <property type="molecule type" value="Genomic_DNA"/>
</dbReference>
<protein>
    <submittedName>
        <fullName evidence="2">Inovirus Gp2 family protein</fullName>
    </submittedName>
</protein>
<feature type="domain" description="YagK/YfjJ C-terminal" evidence="1">
    <location>
        <begin position="47"/>
        <end position="185"/>
    </location>
</feature>
<dbReference type="Pfam" id="PF11726">
    <property type="entry name" value="YagK_YfjJ_C"/>
    <property type="match status" value="1"/>
</dbReference>
<reference evidence="2 3" key="1">
    <citation type="submission" date="2018-08" db="EMBL/GenBank/DDBJ databases">
        <title>Vibrio harveyi strains pathogenic to white snook Centropomus viridis Lockington (1877) and potential probiotic bacteria.</title>
        <authorList>
            <person name="Soto-Rodriguez S."/>
            <person name="Gomez-Gil B."/>
            <person name="Lozano-Olvera R."/>
        </authorList>
    </citation>
    <scope>NUCLEOTIDE SEQUENCE [LARGE SCALE GENOMIC DNA]</scope>
    <source>
        <strain evidence="2 3">CAIM 1508</strain>
    </source>
</reference>
<dbReference type="InterPro" id="IPR057271">
    <property type="entry name" value="YagK_YfjJ_C"/>
</dbReference>
<sequence length="193" mass="22782">MKKHQSCSPYFRYEGKVYEINAREGMPIFTHQLRKSIDQLTAMEGYHHRVLVVVFGLHLPSYSKGNEMISKFLSWLRYWLVKEYKINRIGYVWCRERNKANAQHYHFALMLDGSKLQYPSKLLNIAKENWHRLSAGGFLFIPDNCFYMLKRGNAIVRAAIIYRLSYYAKVNSKQTREGMTNDYGTSRLSRPPL</sequence>
<evidence type="ECO:0000313" key="3">
    <source>
        <dbReference type="Proteomes" id="UP000253437"/>
    </source>
</evidence>
<comment type="caution">
    <text evidence="2">The sequence shown here is derived from an EMBL/GenBank/DDBJ whole genome shotgun (WGS) entry which is preliminary data.</text>
</comment>
<name>A0A8B3DI71_VIBHA</name>
<dbReference type="Proteomes" id="UP000253437">
    <property type="component" value="Unassembled WGS sequence"/>
</dbReference>
<gene>
    <name evidence="2" type="ORF">DS957_018935</name>
</gene>